<sequence>MDRGCDCKNAENNICKGVCTGSMCIPLEDASASGVPLVTAKIGDGGKIVMVTAKQDTRKFLCELGFVIGARVSVINENAGNMILDIKGSRIAMDRAIASKIFYVPA</sequence>
<name>A0A0A7LCK9_9ARCH</name>
<dbReference type="Proteomes" id="UP000030787">
    <property type="component" value="Chromosome"/>
</dbReference>
<dbReference type="KEGG" id="mear:Mpt1_c01230"/>
<accession>A0A0A7LCK9</accession>
<dbReference type="InterPro" id="IPR038157">
    <property type="entry name" value="FeoA_core_dom"/>
</dbReference>
<dbReference type="InterPro" id="IPR053184">
    <property type="entry name" value="FeoA-like"/>
</dbReference>
<dbReference type="PANTHER" id="PTHR43151">
    <property type="entry name" value="FEOA FAMILY PROTEIN"/>
    <property type="match status" value="1"/>
</dbReference>
<dbReference type="GeneID" id="24817797"/>
<proteinExistence type="predicted"/>
<keyword evidence="4" id="KW-1185">Reference proteome</keyword>
<dbReference type="AlphaFoldDB" id="A0A0A7LCK9"/>
<dbReference type="EMBL" id="CP010070">
    <property type="protein sequence ID" value="AIZ56027.1"/>
    <property type="molecule type" value="Genomic_DNA"/>
</dbReference>
<dbReference type="InterPro" id="IPR008988">
    <property type="entry name" value="Transcriptional_repressor_C"/>
</dbReference>
<dbReference type="PANTHER" id="PTHR43151:SF1">
    <property type="entry name" value="SSR2333 PROTEIN"/>
    <property type="match status" value="1"/>
</dbReference>
<evidence type="ECO:0000256" key="1">
    <source>
        <dbReference type="ARBA" id="ARBA00023004"/>
    </source>
</evidence>
<dbReference type="STRING" id="1577791.Mpt1_c01230"/>
<organism evidence="3 4">
    <name type="scientific">Candidatus Methanoplasma termitum</name>
    <dbReference type="NCBI Taxonomy" id="1577791"/>
    <lineage>
        <taxon>Archaea</taxon>
        <taxon>Methanobacteriati</taxon>
        <taxon>Thermoplasmatota</taxon>
        <taxon>Thermoplasmata</taxon>
        <taxon>Methanomassiliicoccales</taxon>
        <taxon>Methanomassiliicoccaceae</taxon>
        <taxon>Candidatus Methanoplasma</taxon>
    </lineage>
</organism>
<evidence type="ECO:0000313" key="3">
    <source>
        <dbReference type="EMBL" id="AIZ56027.1"/>
    </source>
</evidence>
<reference evidence="3 4" key="1">
    <citation type="journal article" date="2014" name="Appl. Environ. Microbiol.">
        <title>Comparative Genome Analysis of 'Candidatus Methanoplasma termitum' Indicates a New Mode of Energy Metabolism in the Seventh Order of Methanogens.</title>
        <authorList>
            <person name="Lang K."/>
            <person name="Schuldes J."/>
            <person name="Klingl A."/>
            <person name="Poehlein A."/>
            <person name="Daniel R."/>
            <person name="Brune A."/>
        </authorList>
    </citation>
    <scope>NUCLEOTIDE SEQUENCE [LARGE SCALE GENOMIC DNA]</scope>
    <source>
        <strain evidence="4">Mpt1</strain>
    </source>
</reference>
<protein>
    <submittedName>
        <fullName evidence="3">FeoA domain protein</fullName>
    </submittedName>
</protein>
<dbReference type="OrthoDB" id="384368at2157"/>
<keyword evidence="1" id="KW-0408">Iron</keyword>
<dbReference type="RefSeq" id="WP_202965148.1">
    <property type="nucleotide sequence ID" value="NZ_CP010070.1"/>
</dbReference>
<gene>
    <name evidence="3" type="ORF">Mpt1_c01230</name>
</gene>
<dbReference type="HOGENOM" id="CLU_2216922_0_0_2"/>
<evidence type="ECO:0000313" key="4">
    <source>
        <dbReference type="Proteomes" id="UP000030787"/>
    </source>
</evidence>
<dbReference type="SMART" id="SM00899">
    <property type="entry name" value="FeoA"/>
    <property type="match status" value="1"/>
</dbReference>
<dbReference type="InterPro" id="IPR007167">
    <property type="entry name" value="Fe-transptr_FeoA-like"/>
</dbReference>
<dbReference type="GO" id="GO:0046914">
    <property type="term" value="F:transition metal ion binding"/>
    <property type="evidence" value="ECO:0007669"/>
    <property type="project" value="InterPro"/>
</dbReference>
<dbReference type="SUPFAM" id="SSF50037">
    <property type="entry name" value="C-terminal domain of transcriptional repressors"/>
    <property type="match status" value="1"/>
</dbReference>
<dbReference type="Gene3D" id="2.30.30.90">
    <property type="match status" value="1"/>
</dbReference>
<feature type="domain" description="Ferrous iron transporter FeoA-like" evidence="2">
    <location>
        <begin position="35"/>
        <end position="105"/>
    </location>
</feature>
<dbReference type="Pfam" id="PF04023">
    <property type="entry name" value="FeoA"/>
    <property type="match status" value="1"/>
</dbReference>
<evidence type="ECO:0000259" key="2">
    <source>
        <dbReference type="SMART" id="SM00899"/>
    </source>
</evidence>